<reference evidence="2 3" key="1">
    <citation type="submission" date="2014-04" db="EMBL/GenBank/DDBJ databases">
        <authorList>
            <consortium name="International Citrus Genome Consortium"/>
            <person name="Gmitter F."/>
            <person name="Chen C."/>
            <person name="Farmerie W."/>
            <person name="Harkins T."/>
            <person name="Desany B."/>
            <person name="Mohiuddin M."/>
            <person name="Kodira C."/>
            <person name="Borodovsky M."/>
            <person name="Lomsadze A."/>
            <person name="Burns P."/>
            <person name="Jenkins J."/>
            <person name="Prochnik S."/>
            <person name="Shu S."/>
            <person name="Chapman J."/>
            <person name="Pitluck S."/>
            <person name="Schmutz J."/>
            <person name="Rokhsar D."/>
        </authorList>
    </citation>
    <scope>NUCLEOTIDE SEQUENCE</scope>
</reference>
<protein>
    <recommendedName>
        <fullName evidence="1">25S rRNA (uridine-N(3))-methyltransferase BMT5-like domain-containing protein</fullName>
    </recommendedName>
</protein>
<evidence type="ECO:0000259" key="1">
    <source>
        <dbReference type="Pfam" id="PF10354"/>
    </source>
</evidence>
<sequence>MKRHPELRERSVDRIIFNFPHAGFSGKEDNNQLI</sequence>
<dbReference type="AlphaFoldDB" id="A0A067EVT9"/>
<proteinExistence type="predicted"/>
<evidence type="ECO:0000313" key="2">
    <source>
        <dbReference type="EMBL" id="KDO59234.1"/>
    </source>
</evidence>
<accession>A0A067EVT9</accession>
<feature type="domain" description="25S rRNA (uridine-N(3))-methyltransferase BMT5-like" evidence="1">
    <location>
        <begin position="2"/>
        <end position="32"/>
    </location>
</feature>
<evidence type="ECO:0000313" key="3">
    <source>
        <dbReference type="Proteomes" id="UP000027120"/>
    </source>
</evidence>
<keyword evidence="3" id="KW-1185">Reference proteome</keyword>
<dbReference type="InterPro" id="IPR019446">
    <property type="entry name" value="BMT5-like"/>
</dbReference>
<feature type="non-terminal residue" evidence="2">
    <location>
        <position position="34"/>
    </location>
</feature>
<organism evidence="2 3">
    <name type="scientific">Citrus sinensis</name>
    <name type="common">Sweet orange</name>
    <name type="synonym">Citrus aurantium var. sinensis</name>
    <dbReference type="NCBI Taxonomy" id="2711"/>
    <lineage>
        <taxon>Eukaryota</taxon>
        <taxon>Viridiplantae</taxon>
        <taxon>Streptophyta</taxon>
        <taxon>Embryophyta</taxon>
        <taxon>Tracheophyta</taxon>
        <taxon>Spermatophyta</taxon>
        <taxon>Magnoliopsida</taxon>
        <taxon>eudicotyledons</taxon>
        <taxon>Gunneridae</taxon>
        <taxon>Pentapetalae</taxon>
        <taxon>rosids</taxon>
        <taxon>malvids</taxon>
        <taxon>Sapindales</taxon>
        <taxon>Rutaceae</taxon>
        <taxon>Aurantioideae</taxon>
        <taxon>Citrus</taxon>
    </lineage>
</organism>
<gene>
    <name evidence="2" type="ORF">CISIN_1g0051812mg</name>
</gene>
<dbReference type="GO" id="GO:0070475">
    <property type="term" value="P:rRNA base methylation"/>
    <property type="evidence" value="ECO:0007669"/>
    <property type="project" value="InterPro"/>
</dbReference>
<dbReference type="Proteomes" id="UP000027120">
    <property type="component" value="Unassembled WGS sequence"/>
</dbReference>
<dbReference type="STRING" id="2711.A0A067EVT9"/>
<dbReference type="Pfam" id="PF10354">
    <property type="entry name" value="BMT5-like"/>
    <property type="match status" value="1"/>
</dbReference>
<dbReference type="GO" id="GO:0070042">
    <property type="term" value="F:rRNA (uridine-N3-)-methyltransferase activity"/>
    <property type="evidence" value="ECO:0007669"/>
    <property type="project" value="InterPro"/>
</dbReference>
<name>A0A067EVT9_CITSI</name>
<dbReference type="EMBL" id="KK784942">
    <property type="protein sequence ID" value="KDO59234.1"/>
    <property type="molecule type" value="Genomic_DNA"/>
</dbReference>